<proteinExistence type="predicted"/>
<evidence type="ECO:0008006" key="3">
    <source>
        <dbReference type="Google" id="ProtNLM"/>
    </source>
</evidence>
<evidence type="ECO:0000313" key="2">
    <source>
        <dbReference type="Proteomes" id="UP000241587"/>
    </source>
</evidence>
<name>A0A2T4GQH8_FUSCU</name>
<dbReference type="AlphaFoldDB" id="A0A2T4GQH8"/>
<dbReference type="Proteomes" id="UP000241587">
    <property type="component" value="Unassembled WGS sequence"/>
</dbReference>
<accession>A0A2T4GQH8</accession>
<organism evidence="1 2">
    <name type="scientific">Fusarium culmorum</name>
    <dbReference type="NCBI Taxonomy" id="5516"/>
    <lineage>
        <taxon>Eukaryota</taxon>
        <taxon>Fungi</taxon>
        <taxon>Dikarya</taxon>
        <taxon>Ascomycota</taxon>
        <taxon>Pezizomycotina</taxon>
        <taxon>Sordariomycetes</taxon>
        <taxon>Hypocreomycetidae</taxon>
        <taxon>Hypocreales</taxon>
        <taxon>Nectriaceae</taxon>
        <taxon>Fusarium</taxon>
    </lineage>
</organism>
<comment type="caution">
    <text evidence="1">The sequence shown here is derived from an EMBL/GenBank/DDBJ whole genome shotgun (WGS) entry which is preliminary data.</text>
</comment>
<evidence type="ECO:0000313" key="1">
    <source>
        <dbReference type="EMBL" id="PTD05818.1"/>
    </source>
</evidence>
<protein>
    <recommendedName>
        <fullName evidence="3">HNH nuclease domain-containing protein</fullName>
    </recommendedName>
</protein>
<keyword evidence="2" id="KW-1185">Reference proteome</keyword>
<sequence>MFNSGVTHLIEGVNIDRPSNALMLTFSYYVSFGDFRVYFETVREMHIYRIGIFLPAGLVEDLPDRSIDPLSARLLAVYHAIAHILHLSAAGYYIDHVLRDVGEFGIRADGSTDLSRLLKLRLGDSGPQKNWPLEA</sequence>
<gene>
    <name evidence="1" type="ORF">FCULG_00001914</name>
</gene>
<reference evidence="1 2" key="1">
    <citation type="submission" date="2018-02" db="EMBL/GenBank/DDBJ databases">
        <title>Fusarium culmorum secondary metabolites in fungal-bacterial-plant interactions.</title>
        <authorList>
            <person name="Schmidt R."/>
        </authorList>
    </citation>
    <scope>NUCLEOTIDE SEQUENCE [LARGE SCALE GENOMIC DNA]</scope>
    <source>
        <strain evidence="1 2">PV</strain>
    </source>
</reference>
<dbReference type="OrthoDB" id="2104739at2759"/>
<dbReference type="OMA" id="CTIDEPL"/>
<dbReference type="EMBL" id="PVEM01000012">
    <property type="protein sequence ID" value="PTD05818.1"/>
    <property type="molecule type" value="Genomic_DNA"/>
</dbReference>